<feature type="transmembrane region" description="Helical" evidence="5">
    <location>
        <begin position="199"/>
        <end position="219"/>
    </location>
</feature>
<keyword evidence="3 5" id="KW-1133">Transmembrane helix</keyword>
<keyword evidence="9" id="KW-1185">Reference proteome</keyword>
<evidence type="ECO:0000313" key="10">
    <source>
        <dbReference type="Proteomes" id="UP000582213"/>
    </source>
</evidence>
<feature type="transmembrane region" description="Helical" evidence="5">
    <location>
        <begin position="326"/>
        <end position="347"/>
    </location>
</feature>
<dbReference type="Proteomes" id="UP000427373">
    <property type="component" value="Chromosome"/>
</dbReference>
<gene>
    <name evidence="8" type="ORF">D1869_12940</name>
    <name evidence="7" type="ORF">HNQ62_001698</name>
</gene>
<protein>
    <submittedName>
        <fullName evidence="7">MFS family permease</fullName>
    </submittedName>
    <submittedName>
        <fullName evidence="8">MFS transporter</fullName>
    </submittedName>
</protein>
<organism evidence="8 9">
    <name type="scientific">Sulfurisphaera ohwakuensis</name>
    <dbReference type="NCBI Taxonomy" id="69656"/>
    <lineage>
        <taxon>Archaea</taxon>
        <taxon>Thermoproteota</taxon>
        <taxon>Thermoprotei</taxon>
        <taxon>Sulfolobales</taxon>
        <taxon>Sulfolobaceae</taxon>
        <taxon>Sulfurisphaera</taxon>
    </lineage>
</organism>
<dbReference type="InterPro" id="IPR036259">
    <property type="entry name" value="MFS_trans_sf"/>
</dbReference>
<evidence type="ECO:0000256" key="4">
    <source>
        <dbReference type="ARBA" id="ARBA00023136"/>
    </source>
</evidence>
<dbReference type="SUPFAM" id="SSF103473">
    <property type="entry name" value="MFS general substrate transporter"/>
    <property type="match status" value="1"/>
</dbReference>
<feature type="transmembrane region" description="Helical" evidence="5">
    <location>
        <begin position="70"/>
        <end position="91"/>
    </location>
</feature>
<sequence>MKTKVLFTTSISHFINDGNTWVLPTVYGFMVKYLGFSNLLVGLLGTIFFALSALASPFVSYIADKTGKPLQAMSLGIILWGLGLIILGLGIKGDNLPIIILSVIISGIASAFYHPLGASALALTYQGSGGIALGINGAMGSAGRSLYPYITLFLFDALKENMSLDMIIIGIISIIFSFPSLTIKLTFTDDKKDSNKASARTPIYVVSILTIISLFRSIFTQGVSQFLTIILLQLLGFSYNSYLGLVITGILAAAIIGQPLLGYLSDIAGRRLLQGVSTGGAVISFLLFIYTHNLFWLPLFGFFTYSNFPLTLSLTSDLVPRNSTGLANALVWGIGVTGGGAIGPLIVGFLSNVYGLVEALLIVSIFGLLSALMTPLIPRPPKRSKVPLFG</sequence>
<evidence type="ECO:0000313" key="7">
    <source>
        <dbReference type="EMBL" id="MBB5253927.1"/>
    </source>
</evidence>
<keyword evidence="4 5" id="KW-0472">Membrane</keyword>
<feature type="transmembrane region" description="Helical" evidence="5">
    <location>
        <begin position="97"/>
        <end position="116"/>
    </location>
</feature>
<dbReference type="EMBL" id="CP045484">
    <property type="protein sequence ID" value="QGR17987.1"/>
    <property type="molecule type" value="Genomic_DNA"/>
</dbReference>
<feature type="transmembrane region" description="Helical" evidence="5">
    <location>
        <begin position="39"/>
        <end position="63"/>
    </location>
</feature>
<dbReference type="AlphaFoldDB" id="A0A650CKJ2"/>
<feature type="transmembrane region" description="Helical" evidence="5">
    <location>
        <begin position="353"/>
        <end position="377"/>
    </location>
</feature>
<feature type="transmembrane region" description="Helical" evidence="5">
    <location>
        <begin position="239"/>
        <end position="260"/>
    </location>
</feature>
<evidence type="ECO:0000256" key="1">
    <source>
        <dbReference type="ARBA" id="ARBA00004141"/>
    </source>
</evidence>
<dbReference type="PANTHER" id="PTHR43129:SF1">
    <property type="entry name" value="FOSMIDOMYCIN RESISTANCE PROTEIN"/>
    <property type="match status" value="1"/>
</dbReference>
<reference evidence="8 9" key="1">
    <citation type="submission" date="2019-10" db="EMBL/GenBank/DDBJ databases">
        <title>Genome Sequences from Six Type Strain Members of the Archaeal Family Sulfolobaceae: Acidianus ambivalens, Acidianus infernus, Metallosphaera prunae, Stygiolobus azoricus, Sulfolobus metallicus, and Sulfurisphaera ohwakuensis.</title>
        <authorList>
            <person name="Counts J.A."/>
            <person name="Kelly R.M."/>
        </authorList>
    </citation>
    <scope>NUCLEOTIDE SEQUENCE [LARGE SCALE GENOMIC DNA]</scope>
    <source>
        <strain evidence="8 9">TA-1</strain>
    </source>
</reference>
<dbReference type="Pfam" id="PF07690">
    <property type="entry name" value="MFS_1"/>
    <property type="match status" value="1"/>
</dbReference>
<feature type="transmembrane region" description="Helical" evidence="5">
    <location>
        <begin position="167"/>
        <end position="187"/>
    </location>
</feature>
<evidence type="ECO:0000256" key="3">
    <source>
        <dbReference type="ARBA" id="ARBA00022989"/>
    </source>
</evidence>
<dbReference type="Gene3D" id="1.20.1250.20">
    <property type="entry name" value="MFS general substrate transporter like domains"/>
    <property type="match status" value="2"/>
</dbReference>
<dbReference type="OrthoDB" id="29061at2157"/>
<comment type="subcellular location">
    <subcellularLocation>
        <location evidence="1">Membrane</location>
        <topology evidence="1">Multi-pass membrane protein</topology>
    </subcellularLocation>
</comment>
<dbReference type="InterPro" id="IPR005829">
    <property type="entry name" value="Sugar_transporter_CS"/>
</dbReference>
<dbReference type="PROSITE" id="PS50850">
    <property type="entry name" value="MFS"/>
    <property type="match status" value="1"/>
</dbReference>
<dbReference type="KEGG" id="soh:D1869_12940"/>
<keyword evidence="2 5" id="KW-0812">Transmembrane</keyword>
<dbReference type="InterPro" id="IPR020846">
    <property type="entry name" value="MFS_dom"/>
</dbReference>
<dbReference type="PANTHER" id="PTHR43129">
    <property type="entry name" value="FOSMIDOMYCIN RESISTANCE PROTEIN"/>
    <property type="match status" value="1"/>
</dbReference>
<feature type="transmembrane region" description="Helical" evidence="5">
    <location>
        <begin position="272"/>
        <end position="290"/>
    </location>
</feature>
<evidence type="ECO:0000259" key="6">
    <source>
        <dbReference type="PROSITE" id="PS50850"/>
    </source>
</evidence>
<dbReference type="GO" id="GO:0022857">
    <property type="term" value="F:transmembrane transporter activity"/>
    <property type="evidence" value="ECO:0007669"/>
    <property type="project" value="InterPro"/>
</dbReference>
<dbReference type="PROSITE" id="PS00216">
    <property type="entry name" value="SUGAR_TRANSPORT_1"/>
    <property type="match status" value="1"/>
</dbReference>
<dbReference type="GO" id="GO:0005886">
    <property type="term" value="C:plasma membrane"/>
    <property type="evidence" value="ECO:0007669"/>
    <property type="project" value="TreeGrafter"/>
</dbReference>
<dbReference type="GeneID" id="42802167"/>
<dbReference type="EMBL" id="JACHFY010000008">
    <property type="protein sequence ID" value="MBB5253927.1"/>
    <property type="molecule type" value="Genomic_DNA"/>
</dbReference>
<dbReference type="RefSeq" id="WP_156015447.1">
    <property type="nucleotide sequence ID" value="NZ_CP045484.1"/>
</dbReference>
<dbReference type="Proteomes" id="UP000582213">
    <property type="component" value="Unassembled WGS sequence"/>
</dbReference>
<accession>A0A650CKJ2</accession>
<evidence type="ECO:0000256" key="2">
    <source>
        <dbReference type="ARBA" id="ARBA00022692"/>
    </source>
</evidence>
<name>A0A650CKJ2_SULOH</name>
<dbReference type="InterPro" id="IPR011701">
    <property type="entry name" value="MFS"/>
</dbReference>
<evidence type="ECO:0000256" key="5">
    <source>
        <dbReference type="SAM" id="Phobius"/>
    </source>
</evidence>
<feature type="domain" description="Major facilitator superfamily (MFS) profile" evidence="6">
    <location>
        <begin position="5"/>
        <end position="382"/>
    </location>
</feature>
<evidence type="ECO:0000313" key="9">
    <source>
        <dbReference type="Proteomes" id="UP000427373"/>
    </source>
</evidence>
<proteinExistence type="predicted"/>
<evidence type="ECO:0000313" key="8">
    <source>
        <dbReference type="EMBL" id="QGR17987.1"/>
    </source>
</evidence>
<reference evidence="7 10" key="2">
    <citation type="submission" date="2020-08" db="EMBL/GenBank/DDBJ databases">
        <title>Genomic Encyclopedia of Type Strains, Phase IV (KMG-IV): sequencing the most valuable type-strain genomes for metagenomic binning, comparative biology and taxonomic classification.</title>
        <authorList>
            <person name="Goeker M."/>
        </authorList>
    </citation>
    <scope>NUCLEOTIDE SEQUENCE [LARGE SCALE GENOMIC DNA]</scope>
    <source>
        <strain evidence="7 10">DSM 12421</strain>
    </source>
</reference>